<evidence type="ECO:0000256" key="8">
    <source>
        <dbReference type="ARBA" id="ARBA00023002"/>
    </source>
</evidence>
<evidence type="ECO:0000256" key="2">
    <source>
        <dbReference type="ARBA" id="ARBA00001936"/>
    </source>
</evidence>
<keyword evidence="6 11" id="KW-0479">Metal-binding</keyword>
<dbReference type="InterPro" id="IPR036460">
    <property type="entry name" value="Cu_amine_oxidase_C_sf"/>
</dbReference>
<reference evidence="16" key="1">
    <citation type="submission" date="2023-07" db="EMBL/GenBank/DDBJ databases">
        <title>Degradation of tert-butanol by M. austroafricanum TBA100.</title>
        <authorList>
            <person name="Helbich S."/>
            <person name="Vainshtein Y."/>
        </authorList>
    </citation>
    <scope>NUCLEOTIDE SEQUENCE</scope>
    <source>
        <strain evidence="16">TBA100</strain>
    </source>
</reference>
<dbReference type="Pfam" id="PF02728">
    <property type="entry name" value="Cu_amine_oxidN3"/>
    <property type="match status" value="1"/>
</dbReference>
<evidence type="ECO:0000256" key="12">
    <source>
        <dbReference type="SAM" id="MobiDB-lite"/>
    </source>
</evidence>
<dbReference type="Gene3D" id="2.70.98.20">
    <property type="entry name" value="Copper amine oxidase, catalytic domain"/>
    <property type="match status" value="1"/>
</dbReference>
<evidence type="ECO:0000256" key="9">
    <source>
        <dbReference type="ARBA" id="ARBA00023008"/>
    </source>
</evidence>
<dbReference type="EMBL" id="JAUHTC010000069">
    <property type="protein sequence ID" value="MDN4520240.1"/>
    <property type="molecule type" value="Genomic_DNA"/>
</dbReference>
<comment type="PTM">
    <text evidence="11">Topaquinone (TPQ) is generated by copper-dependent autoxidation of a specific tyrosyl residue.</text>
</comment>
<feature type="domain" description="Copper amine oxidase N3-terminal" evidence="15">
    <location>
        <begin position="108"/>
        <end position="203"/>
    </location>
</feature>
<evidence type="ECO:0000256" key="4">
    <source>
        <dbReference type="ARBA" id="ARBA00007983"/>
    </source>
</evidence>
<dbReference type="RefSeq" id="WP_208676907.1">
    <property type="nucleotide sequence ID" value="NZ_CP070380.1"/>
</dbReference>
<evidence type="ECO:0000256" key="5">
    <source>
        <dbReference type="ARBA" id="ARBA00011738"/>
    </source>
</evidence>
<dbReference type="SUPFAM" id="SSF49998">
    <property type="entry name" value="Amine oxidase catalytic domain"/>
    <property type="match status" value="1"/>
</dbReference>
<comment type="cofactor">
    <cofactor evidence="1">
        <name>Cu cation</name>
        <dbReference type="ChEBI" id="CHEBI:23378"/>
    </cofactor>
</comment>
<evidence type="ECO:0000259" key="13">
    <source>
        <dbReference type="Pfam" id="PF01179"/>
    </source>
</evidence>
<feature type="domain" description="Copper amine oxidase N2-terminal" evidence="14">
    <location>
        <begin position="9"/>
        <end position="97"/>
    </location>
</feature>
<keyword evidence="17" id="KW-1185">Reference proteome</keyword>
<comment type="subunit">
    <text evidence="5">Homodimer.</text>
</comment>
<keyword evidence="9 11" id="KW-0186">Copper</keyword>
<organism evidence="16 17">
    <name type="scientific">Mycolicibacterium austroafricanum</name>
    <name type="common">Mycobacterium austroafricanum</name>
    <dbReference type="NCBI Taxonomy" id="39687"/>
    <lineage>
        <taxon>Bacteria</taxon>
        <taxon>Bacillati</taxon>
        <taxon>Actinomycetota</taxon>
        <taxon>Actinomycetes</taxon>
        <taxon>Mycobacteriales</taxon>
        <taxon>Mycobacteriaceae</taxon>
        <taxon>Mycolicibacterium</taxon>
    </lineage>
</organism>
<accession>A0ABT8HHK1</accession>
<evidence type="ECO:0000256" key="7">
    <source>
        <dbReference type="ARBA" id="ARBA00022772"/>
    </source>
</evidence>
<dbReference type="InterPro" id="IPR015798">
    <property type="entry name" value="Cu_amine_oxidase_C"/>
</dbReference>
<dbReference type="SUPFAM" id="SSF54416">
    <property type="entry name" value="Amine oxidase N-terminal region"/>
    <property type="match status" value="2"/>
</dbReference>
<evidence type="ECO:0000313" key="16">
    <source>
        <dbReference type="EMBL" id="MDN4520240.1"/>
    </source>
</evidence>
<keyword evidence="7 11" id="KW-0801">TPQ</keyword>
<protein>
    <recommendedName>
        <fullName evidence="11">Amine oxidase</fullName>
        <ecNumber evidence="11">1.4.3.-</ecNumber>
    </recommendedName>
</protein>
<sequence length="678" mass="75353">MWLREPVDHPLDPLRADEFAAAAAILRRDHGVQAEPGGGSGWRFASIELIEPSKAESAAFDDGGPWPDRRAAVVCFERGANATYKCVVSLTGDRVEEFEHIPGVQANFTVDEFTECDQLLRTHPDVIAALRGRGVTDIDLVFFDTWTYGDAVAPPEFRDRRIGWSDSWVKAAPGANPYARLLSGLHCVIDLNSMELLRVEDEGPFGTGAGAPDGTGAGAPDGTGAGASPPEVMGEYVPRHIPERILSAMRREPLKPLHVTQPEGPSFTLDGNLVQWQNWSLRVGFNHREGMTLHTVRYRDGERQRSIAHRMSFAEMVVPYRDPSPDHYRRTAFDIGEWGLGFMTTSLELGCDCLGEIRYLDAVLHNSKGEPYAIRNAICIHEEDNAVLWKHVDHEIGAEVRRMRRLTLSFHVTVANYEYLVYWRLYQDGNIECEVRATGIMVTTPLPTGADNPNGTIVDERTYAPFHQHFLVARLDMDVDGSDNTVYMTESFAEPVGPDNPHGLSLVQRNTPLRTEGEARQDVNFATQRAWKVVNPNVVTGIGAHPAYKLVPTGAIPPMFDPGSPVLQRASVIGHTLWVTPNRPDERWPAGEFVNQSAQDTGLARWTAADRGIENTDVVLWYVFGIHHITRPEDWPVMPVDIVSFWLKPFGFFDRNPALDVVGTPPDACHTSATSAHH</sequence>
<evidence type="ECO:0000313" key="17">
    <source>
        <dbReference type="Proteomes" id="UP001172687"/>
    </source>
</evidence>
<dbReference type="PANTHER" id="PTHR10638:SF86">
    <property type="entry name" value="COPPER AMINE OXIDASE 1-RELATED"/>
    <property type="match status" value="1"/>
</dbReference>
<dbReference type="Pfam" id="PF02727">
    <property type="entry name" value="Cu_amine_oxidN2"/>
    <property type="match status" value="1"/>
</dbReference>
<name>A0ABT8HHK1_MYCAO</name>
<proteinExistence type="inferred from homology"/>
<evidence type="ECO:0000259" key="14">
    <source>
        <dbReference type="Pfam" id="PF02727"/>
    </source>
</evidence>
<dbReference type="Pfam" id="PF01179">
    <property type="entry name" value="Cu_amine_oxid"/>
    <property type="match status" value="1"/>
</dbReference>
<keyword evidence="10" id="KW-0464">Manganese</keyword>
<keyword evidence="8 11" id="KW-0560">Oxidoreductase</keyword>
<dbReference type="EC" id="1.4.3.-" evidence="11"/>
<comment type="similarity">
    <text evidence="4 11">Belongs to the copper/topaquinone oxidase family.</text>
</comment>
<feature type="region of interest" description="Disordered" evidence="12">
    <location>
        <begin position="203"/>
        <end position="230"/>
    </location>
</feature>
<dbReference type="InterPro" id="IPR015802">
    <property type="entry name" value="Cu_amine_oxidase_N3"/>
</dbReference>
<evidence type="ECO:0000256" key="11">
    <source>
        <dbReference type="RuleBase" id="RU000672"/>
    </source>
</evidence>
<feature type="compositionally biased region" description="Gly residues" evidence="12">
    <location>
        <begin position="205"/>
        <end position="225"/>
    </location>
</feature>
<evidence type="ECO:0000256" key="1">
    <source>
        <dbReference type="ARBA" id="ARBA00001935"/>
    </source>
</evidence>
<dbReference type="InterPro" id="IPR016182">
    <property type="entry name" value="Cu_amine_oxidase_N-reg"/>
</dbReference>
<dbReference type="InterPro" id="IPR000269">
    <property type="entry name" value="Cu_amine_oxidase"/>
</dbReference>
<evidence type="ECO:0000256" key="10">
    <source>
        <dbReference type="ARBA" id="ARBA00023211"/>
    </source>
</evidence>
<evidence type="ECO:0000256" key="3">
    <source>
        <dbReference type="ARBA" id="ARBA00001947"/>
    </source>
</evidence>
<comment type="cofactor">
    <cofactor evidence="11">
        <name>Cu cation</name>
        <dbReference type="ChEBI" id="CHEBI:23378"/>
    </cofactor>
    <text evidence="11">Contains 1 topaquinone per subunit.</text>
</comment>
<evidence type="ECO:0000256" key="6">
    <source>
        <dbReference type="ARBA" id="ARBA00022723"/>
    </source>
</evidence>
<dbReference type="Gene3D" id="3.10.450.40">
    <property type="match status" value="2"/>
</dbReference>
<dbReference type="NCBIfam" id="NF008559">
    <property type="entry name" value="PRK11504.1"/>
    <property type="match status" value="1"/>
</dbReference>
<gene>
    <name evidence="16" type="ORF">QYF68_20800</name>
</gene>
<comment type="caution">
    <text evidence="16">The sequence shown here is derived from an EMBL/GenBank/DDBJ whole genome shotgun (WGS) entry which is preliminary data.</text>
</comment>
<comment type="cofactor">
    <cofactor evidence="2">
        <name>Mn(2+)</name>
        <dbReference type="ChEBI" id="CHEBI:29035"/>
    </cofactor>
</comment>
<dbReference type="PANTHER" id="PTHR10638">
    <property type="entry name" value="COPPER AMINE OXIDASE"/>
    <property type="match status" value="1"/>
</dbReference>
<comment type="cofactor">
    <cofactor evidence="3">
        <name>Zn(2+)</name>
        <dbReference type="ChEBI" id="CHEBI:29105"/>
    </cofactor>
</comment>
<dbReference type="InterPro" id="IPR015800">
    <property type="entry name" value="Cu_amine_oxidase_N2"/>
</dbReference>
<evidence type="ECO:0000259" key="15">
    <source>
        <dbReference type="Pfam" id="PF02728"/>
    </source>
</evidence>
<feature type="domain" description="Copper amine oxidase catalytic" evidence="13">
    <location>
        <begin position="257"/>
        <end position="659"/>
    </location>
</feature>
<dbReference type="Proteomes" id="UP001172687">
    <property type="component" value="Unassembled WGS sequence"/>
</dbReference>